<dbReference type="Proteomes" id="UP001460888">
    <property type="component" value="Unassembled WGS sequence"/>
</dbReference>
<accession>A0ABV2AYY4</accession>
<evidence type="ECO:0000313" key="1">
    <source>
        <dbReference type="EMBL" id="MES1928373.1"/>
    </source>
</evidence>
<dbReference type="RefSeq" id="WP_353109407.1">
    <property type="nucleotide sequence ID" value="NZ_APND01000001.1"/>
</dbReference>
<proteinExistence type="predicted"/>
<evidence type="ECO:0000313" key="2">
    <source>
        <dbReference type="Proteomes" id="UP001460888"/>
    </source>
</evidence>
<gene>
    <name evidence="1" type="ORF">SADO_03920</name>
</gene>
<name>A0ABV2AYY4_9GAMM</name>
<sequence length="659" mass="72365">MTEHTASLATLAADFDAGLAHLAPITGKTERKPAKIEVLECAAAMLALEGGAEALHARVAEIESAGVFAHSDWGQPNILQPALAVRSLRQGDRATTAIEALSELRLLAVAKGEYFHPGIAAERARNFLTQVMALNLDLLSGTLSEADREREDDLGRAVQALYQYQLAHMGYESILDSLVNEVWRILAQRPIQVDDARQMVIQIATCLYDPELAAAADNDDAKRLVESLFAPAPGCAEDPGLSVYAERLAAMDRDELHGEANGFAEAMHDTGLVSVYHAVFLRHLRSIPQGGGDALIPIALGLSPTGRDALLCYRELIHTLIDEAVFVETCQAIYGLAMLLERGVLFSTPVAAGLWRQIRLPLSAETAENLREVFGDRQPPRVYLLAGVLGLLGQPLGVGQGNNPTCQSVIGLSMWADNDPDYLLQLVAWAARDDEVLTRFEGERVSSKGLEAGLAKERPLDVDPVSLVLVPHLDRIYIEMGRLCGERDDDLHRWINPEFYGWWVGQGFRVIADHESGEIEDYEGFVRHFYACYHPYYNGSMPVIHSQPAGIAVTDSAARYVGRHAISILRVGLDPDNAMRVYFYNPNNDSGQDWGQGIVTTTEGHGEIPGEASLPIAEFASRLFVFHYDPLERGNADCVPDDEIERIIELGRSSWAKDW</sequence>
<keyword evidence="2" id="KW-1185">Reference proteome</keyword>
<dbReference type="EMBL" id="APND01000001">
    <property type="protein sequence ID" value="MES1928373.1"/>
    <property type="molecule type" value="Genomic_DNA"/>
</dbReference>
<comment type="caution">
    <text evidence="1">The sequence shown here is derived from an EMBL/GenBank/DDBJ whole genome shotgun (WGS) entry which is preliminary data.</text>
</comment>
<reference evidence="1 2" key="1">
    <citation type="submission" date="2013-03" db="EMBL/GenBank/DDBJ databases">
        <title>Salinisphaera dokdonensis CL-ES53 Genome Sequencing.</title>
        <authorList>
            <person name="Li C."/>
            <person name="Lai Q."/>
            <person name="Shao Z."/>
        </authorList>
    </citation>
    <scope>NUCLEOTIDE SEQUENCE [LARGE SCALE GENOMIC DNA]</scope>
    <source>
        <strain evidence="1 2">CL-ES53</strain>
    </source>
</reference>
<protein>
    <submittedName>
        <fullName evidence="1">Uncharacterized protein</fullName>
    </submittedName>
</protein>
<organism evidence="1 2">
    <name type="scientific">Salinisphaera dokdonensis CL-ES53</name>
    <dbReference type="NCBI Taxonomy" id="1304272"/>
    <lineage>
        <taxon>Bacteria</taxon>
        <taxon>Pseudomonadati</taxon>
        <taxon>Pseudomonadota</taxon>
        <taxon>Gammaproteobacteria</taxon>
        <taxon>Salinisphaerales</taxon>
        <taxon>Salinisphaeraceae</taxon>
        <taxon>Salinisphaera</taxon>
    </lineage>
</organism>